<dbReference type="EMBL" id="BLVP01000007">
    <property type="protein sequence ID" value="GFM36837.1"/>
    <property type="molecule type" value="Genomic_DNA"/>
</dbReference>
<keyword evidence="2" id="KW-0378">Hydrolase</keyword>
<dbReference type="InterPro" id="IPR045028">
    <property type="entry name" value="DinG/Rad3-like"/>
</dbReference>
<dbReference type="GO" id="GO:0006139">
    <property type="term" value="P:nucleobase-containing compound metabolic process"/>
    <property type="evidence" value="ECO:0007669"/>
    <property type="project" value="InterPro"/>
</dbReference>
<protein>
    <recommendedName>
        <fullName evidence="5">Helicase ATP-binding domain-containing protein</fullName>
    </recommendedName>
</protein>
<evidence type="ECO:0000313" key="6">
    <source>
        <dbReference type="EMBL" id="GFM36837.1"/>
    </source>
</evidence>
<proteinExistence type="inferred from homology"/>
<evidence type="ECO:0000313" key="7">
    <source>
        <dbReference type="Proteomes" id="UP000503820"/>
    </source>
</evidence>
<organism evidence="6 7">
    <name type="scientific">Desulfovibrio psychrotolerans</name>
    <dbReference type="NCBI Taxonomy" id="415242"/>
    <lineage>
        <taxon>Bacteria</taxon>
        <taxon>Pseudomonadati</taxon>
        <taxon>Thermodesulfobacteriota</taxon>
        <taxon>Desulfovibrionia</taxon>
        <taxon>Desulfovibrionales</taxon>
        <taxon>Desulfovibrionaceae</taxon>
        <taxon>Desulfovibrio</taxon>
    </lineage>
</organism>
<evidence type="ECO:0000259" key="5">
    <source>
        <dbReference type="PROSITE" id="PS51193"/>
    </source>
</evidence>
<keyword evidence="1" id="KW-0547">Nucleotide-binding</keyword>
<gene>
    <name evidence="6" type="ORF">DSM19430T_15210</name>
</gene>
<dbReference type="InterPro" id="IPR027417">
    <property type="entry name" value="P-loop_NTPase"/>
</dbReference>
<evidence type="ECO:0000256" key="3">
    <source>
        <dbReference type="ARBA" id="ARBA00022840"/>
    </source>
</evidence>
<keyword evidence="7" id="KW-1185">Reference proteome</keyword>
<keyword evidence="3" id="KW-0067">ATP-binding</keyword>
<dbReference type="Pfam" id="PF13307">
    <property type="entry name" value="Helicase_C_2"/>
    <property type="match status" value="1"/>
</dbReference>
<dbReference type="InterPro" id="IPR014013">
    <property type="entry name" value="Helic_SF1/SF2_ATP-bd_DinG/Rad3"/>
</dbReference>
<dbReference type="GO" id="GO:0003676">
    <property type="term" value="F:nucleic acid binding"/>
    <property type="evidence" value="ECO:0007669"/>
    <property type="project" value="InterPro"/>
</dbReference>
<dbReference type="InterPro" id="IPR006555">
    <property type="entry name" value="ATP-dep_Helicase_C"/>
</dbReference>
<feature type="domain" description="Helicase ATP-binding" evidence="5">
    <location>
        <begin position="262"/>
        <end position="543"/>
    </location>
</feature>
<sequence>MFQPLMHPIGDIGFVFAHMATPPGHAATPYAVAAIRLSPAGVQTEYTSLIRCPLTRARDYMHSHVSRRQLAAAPSHEQVREELCAFLAGLECVLCFDPYDAAPALKTLLDGTRVFDLGFAADFFMPWASTASPRQMWEVIHGQPRDKVSFSAEEGAELCLAFTRHLFGTVLADSRFPGARSLRHYLAHSDTLFGDMCRHLMHRHGDYFGGGLVPPVTAEDTADWQQFLEQAPAVDKQAGNAPSGGQAFTPVPEKEIRQLYEQLAHTRKGYRVREPQVAYAGHVAHALNINAVACLEAGTGTGKTLGYLLPVMEFLKRNPGQRVAIATYTKSLQNQLHGNELEACRALFGQYRSIPSALIKGKSNYVCAAKLDDVLSPDLRGPGLLAWLFFVNICFRYRLADCEDISPRLRRRLDADRQLTSLMLEVSAGSGCHATHTRCPAQVVTAEAANARLVITNHNKLILMEKDGKLSGLFRHCIIDEANHFEDAVRSAMSPEIAASDVRGHVRYLREQCRRLSVSPSAPEPDRRKAESAVEAMGTLLRAMDDLRDKFLSMDRGALGGAVSIPPAHSAFSGGSLAHELKRLHALMESVHEHTALFAGKESARLPMHYKALSRCRTMRTLVHESMFSLAQLRTGLDSEGTWQSVQVFPRSWTISGGHVYVGPLVRNHILSRRDTVVFTSATLTHQASFDPFRRSLGLGKGTQPVIFDNPELPPKPCFVTRVAPPFEPDFSLVVPSGAPTAVFEHKTTWLNYAAQEIPRLIDANHGATLVLCASYDDLEALRERLEQEYDGEYPLLFQKKGEPPAALCDEFRAARESVLFGVETFWHGVDFPGDTLTQVIITRLPYPSPASPLMDARHRCLPEAAYWDRYRYETAIKFRQGVGRLIRRETDSGIVVVLDNRLLANRNLAPCPIIEGLHNLPERHRRGRR</sequence>
<dbReference type="RefSeq" id="WP_174409486.1">
    <property type="nucleotide sequence ID" value="NZ_BLVP01000007.1"/>
</dbReference>
<dbReference type="PANTHER" id="PTHR11472:SF34">
    <property type="entry name" value="REGULATOR OF TELOMERE ELONGATION HELICASE 1"/>
    <property type="match status" value="1"/>
</dbReference>
<evidence type="ECO:0000256" key="2">
    <source>
        <dbReference type="ARBA" id="ARBA00022801"/>
    </source>
</evidence>
<evidence type="ECO:0000256" key="1">
    <source>
        <dbReference type="ARBA" id="ARBA00022741"/>
    </source>
</evidence>
<accession>A0A7J0BSZ4</accession>
<comment type="similarity">
    <text evidence="4">Belongs to the helicase family. DinG subfamily.</text>
</comment>
<reference evidence="6 7" key="1">
    <citation type="submission" date="2020-05" db="EMBL/GenBank/DDBJ databases">
        <title>Draft genome sequence of Desulfovibrio psychrotolerans JS1T.</title>
        <authorList>
            <person name="Ueno A."/>
            <person name="Tamazawa S."/>
            <person name="Tamamura S."/>
            <person name="Murakami T."/>
            <person name="Kiyama T."/>
            <person name="Inomata H."/>
            <person name="Amano Y."/>
            <person name="Miyakawa K."/>
            <person name="Tamaki H."/>
            <person name="Naganuma T."/>
            <person name="Kaneko K."/>
        </authorList>
    </citation>
    <scope>NUCLEOTIDE SEQUENCE [LARGE SCALE GENOMIC DNA]</scope>
    <source>
        <strain evidence="6 7">JS1</strain>
    </source>
</reference>
<dbReference type="SMART" id="SM00491">
    <property type="entry name" value="HELICc2"/>
    <property type="match status" value="1"/>
</dbReference>
<evidence type="ECO:0000256" key="4">
    <source>
        <dbReference type="ARBA" id="ARBA00038058"/>
    </source>
</evidence>
<dbReference type="SUPFAM" id="SSF52540">
    <property type="entry name" value="P-loop containing nucleoside triphosphate hydrolases"/>
    <property type="match status" value="1"/>
</dbReference>
<dbReference type="GO" id="GO:0003678">
    <property type="term" value="F:DNA helicase activity"/>
    <property type="evidence" value="ECO:0007669"/>
    <property type="project" value="TreeGrafter"/>
</dbReference>
<dbReference type="GO" id="GO:0005524">
    <property type="term" value="F:ATP binding"/>
    <property type="evidence" value="ECO:0007669"/>
    <property type="project" value="UniProtKB-KW"/>
</dbReference>
<dbReference type="GO" id="GO:0016818">
    <property type="term" value="F:hydrolase activity, acting on acid anhydrides, in phosphorus-containing anhydrides"/>
    <property type="evidence" value="ECO:0007669"/>
    <property type="project" value="InterPro"/>
</dbReference>
<dbReference type="Proteomes" id="UP000503820">
    <property type="component" value="Unassembled WGS sequence"/>
</dbReference>
<comment type="caution">
    <text evidence="6">The sequence shown here is derived from an EMBL/GenBank/DDBJ whole genome shotgun (WGS) entry which is preliminary data.</text>
</comment>
<dbReference type="PANTHER" id="PTHR11472">
    <property type="entry name" value="DNA REPAIR DEAD HELICASE RAD3/XP-D SUBFAMILY MEMBER"/>
    <property type="match status" value="1"/>
</dbReference>
<dbReference type="AlphaFoldDB" id="A0A7J0BSZ4"/>
<dbReference type="Gene3D" id="3.40.50.300">
    <property type="entry name" value="P-loop containing nucleotide triphosphate hydrolases"/>
    <property type="match status" value="2"/>
</dbReference>
<name>A0A7J0BSZ4_9BACT</name>
<dbReference type="PROSITE" id="PS51193">
    <property type="entry name" value="HELICASE_ATP_BIND_2"/>
    <property type="match status" value="1"/>
</dbReference>